<evidence type="ECO:0000256" key="15">
    <source>
        <dbReference type="SAM" id="MobiDB-lite"/>
    </source>
</evidence>
<dbReference type="EMBL" id="QPKB01000006">
    <property type="protein sequence ID" value="RWR86794.1"/>
    <property type="molecule type" value="Genomic_DNA"/>
</dbReference>
<evidence type="ECO:0000256" key="13">
    <source>
        <dbReference type="ARBA" id="ARBA00024209"/>
    </source>
</evidence>
<dbReference type="Gene3D" id="3.30.40.10">
    <property type="entry name" value="Zinc/RING finger domain, C3HC4 (zinc finger)"/>
    <property type="match status" value="1"/>
</dbReference>
<dbReference type="Proteomes" id="UP000283530">
    <property type="component" value="Unassembled WGS sequence"/>
</dbReference>
<dbReference type="FunFam" id="3.30.40.10:FF:000187">
    <property type="entry name" value="E3 ubiquitin-protein ligase ATL6"/>
    <property type="match status" value="1"/>
</dbReference>
<dbReference type="PANTHER" id="PTHR14155:SF521">
    <property type="entry name" value="RING-H2 FINGER PROTEIN ATL30"/>
    <property type="match status" value="1"/>
</dbReference>
<keyword evidence="10" id="KW-0862">Zinc</keyword>
<dbReference type="PANTHER" id="PTHR14155">
    <property type="entry name" value="RING FINGER DOMAIN-CONTAINING"/>
    <property type="match status" value="1"/>
</dbReference>
<keyword evidence="18" id="KW-1185">Reference proteome</keyword>
<evidence type="ECO:0000256" key="8">
    <source>
        <dbReference type="ARBA" id="ARBA00022771"/>
    </source>
</evidence>
<feature type="domain" description="RING-type" evidence="16">
    <location>
        <begin position="58"/>
        <end position="100"/>
    </location>
</feature>
<dbReference type="InterPro" id="IPR053238">
    <property type="entry name" value="RING-H2_zinc_finger"/>
</dbReference>
<name>A0A3S3NUH3_9MAGN</name>
<evidence type="ECO:0000256" key="14">
    <source>
        <dbReference type="PROSITE-ProRule" id="PRU00175"/>
    </source>
</evidence>
<evidence type="ECO:0000313" key="18">
    <source>
        <dbReference type="Proteomes" id="UP000283530"/>
    </source>
</evidence>
<comment type="similarity">
    <text evidence="13">Belongs to the RING-type zinc finger family. ATL subfamily.</text>
</comment>
<dbReference type="CDD" id="cd16461">
    <property type="entry name" value="RING-H2_EL5-like"/>
    <property type="match status" value="1"/>
</dbReference>
<keyword evidence="11" id="KW-1133">Transmembrane helix</keyword>
<dbReference type="InterPro" id="IPR001841">
    <property type="entry name" value="Znf_RING"/>
</dbReference>
<dbReference type="GO" id="GO:0061630">
    <property type="term" value="F:ubiquitin protein ligase activity"/>
    <property type="evidence" value="ECO:0007669"/>
    <property type="project" value="UniProtKB-EC"/>
</dbReference>
<reference evidence="17 18" key="1">
    <citation type="journal article" date="2019" name="Nat. Plants">
        <title>Stout camphor tree genome fills gaps in understanding of flowering plant genome evolution.</title>
        <authorList>
            <person name="Chaw S.M."/>
            <person name="Liu Y.C."/>
            <person name="Wu Y.W."/>
            <person name="Wang H.Y."/>
            <person name="Lin C.I."/>
            <person name="Wu C.S."/>
            <person name="Ke H.M."/>
            <person name="Chang L.Y."/>
            <person name="Hsu C.Y."/>
            <person name="Yang H.T."/>
            <person name="Sudianto E."/>
            <person name="Hsu M.H."/>
            <person name="Wu K.P."/>
            <person name="Wang L.N."/>
            <person name="Leebens-Mack J.H."/>
            <person name="Tsai I.J."/>
        </authorList>
    </citation>
    <scope>NUCLEOTIDE SEQUENCE [LARGE SCALE GENOMIC DNA]</scope>
    <source>
        <strain evidence="18">cv. Chaw 1501</strain>
        <tissue evidence="17">Young leaves</tissue>
    </source>
</reference>
<evidence type="ECO:0000256" key="4">
    <source>
        <dbReference type="ARBA" id="ARBA00012483"/>
    </source>
</evidence>
<evidence type="ECO:0000256" key="10">
    <source>
        <dbReference type="ARBA" id="ARBA00022833"/>
    </source>
</evidence>
<evidence type="ECO:0000256" key="6">
    <source>
        <dbReference type="ARBA" id="ARBA00022692"/>
    </source>
</evidence>
<dbReference type="InterPro" id="IPR013083">
    <property type="entry name" value="Znf_RING/FYVE/PHD"/>
</dbReference>
<sequence length="193" mass="22209">MTTATWLNPQQQSNAAAQALNSASDQRGGLHPSIIASFPTFPYALVKDHRRGKCGLECAICLSEFAGDEVLRLLTACSHAFHLGCIDLWFESHTTCPVCRRELDPAETSPEKATEVRIPMPEPDGREERAEAEEERAQTQQRISFKEEEEERRRRRRGVVTWHRRRGNTWWLWIGCRGRIRRGIRWPTTTGLR</sequence>
<keyword evidence="6" id="KW-0812">Transmembrane</keyword>
<accession>A0A3S3NUH3</accession>
<evidence type="ECO:0000256" key="12">
    <source>
        <dbReference type="ARBA" id="ARBA00023136"/>
    </source>
</evidence>
<gene>
    <name evidence="17" type="ORF">CKAN_01570900</name>
</gene>
<comment type="caution">
    <text evidence="17">The sequence shown here is derived from an EMBL/GenBank/DDBJ whole genome shotgun (WGS) entry which is preliminary data.</text>
</comment>
<feature type="region of interest" description="Disordered" evidence="15">
    <location>
        <begin position="107"/>
        <end position="148"/>
    </location>
</feature>
<comment type="pathway">
    <text evidence="3">Protein modification; protein ubiquitination.</text>
</comment>
<keyword evidence="7" id="KW-0479">Metal-binding</keyword>
<protein>
    <recommendedName>
        <fullName evidence="4">RING-type E3 ubiquitin transferase</fullName>
        <ecNumber evidence="4">2.3.2.27</ecNumber>
    </recommendedName>
</protein>
<comment type="subcellular location">
    <subcellularLocation>
        <location evidence="2">Membrane</location>
        <topology evidence="2">Single-pass membrane protein</topology>
    </subcellularLocation>
</comment>
<keyword evidence="9" id="KW-0833">Ubl conjugation pathway</keyword>
<evidence type="ECO:0000256" key="11">
    <source>
        <dbReference type="ARBA" id="ARBA00022989"/>
    </source>
</evidence>
<dbReference type="OrthoDB" id="9984778at2759"/>
<keyword evidence="5" id="KW-0808">Transferase</keyword>
<dbReference type="GO" id="GO:0016020">
    <property type="term" value="C:membrane"/>
    <property type="evidence" value="ECO:0007669"/>
    <property type="project" value="UniProtKB-SubCell"/>
</dbReference>
<dbReference type="SMART" id="SM00184">
    <property type="entry name" value="RING"/>
    <property type="match status" value="1"/>
</dbReference>
<comment type="catalytic activity">
    <reaction evidence="1">
        <text>S-ubiquitinyl-[E2 ubiquitin-conjugating enzyme]-L-cysteine + [acceptor protein]-L-lysine = [E2 ubiquitin-conjugating enzyme]-L-cysteine + N(6)-ubiquitinyl-[acceptor protein]-L-lysine.</text>
        <dbReference type="EC" id="2.3.2.27"/>
    </reaction>
</comment>
<dbReference type="AlphaFoldDB" id="A0A3S3NUH3"/>
<proteinExistence type="inferred from homology"/>
<keyword evidence="8 14" id="KW-0863">Zinc-finger</keyword>
<keyword evidence="12" id="KW-0472">Membrane</keyword>
<dbReference type="SUPFAM" id="SSF57850">
    <property type="entry name" value="RING/U-box"/>
    <property type="match status" value="1"/>
</dbReference>
<evidence type="ECO:0000256" key="5">
    <source>
        <dbReference type="ARBA" id="ARBA00022679"/>
    </source>
</evidence>
<evidence type="ECO:0000259" key="16">
    <source>
        <dbReference type="PROSITE" id="PS50089"/>
    </source>
</evidence>
<evidence type="ECO:0000256" key="7">
    <source>
        <dbReference type="ARBA" id="ARBA00022723"/>
    </source>
</evidence>
<organism evidence="17 18">
    <name type="scientific">Cinnamomum micranthum f. kanehirae</name>
    <dbReference type="NCBI Taxonomy" id="337451"/>
    <lineage>
        <taxon>Eukaryota</taxon>
        <taxon>Viridiplantae</taxon>
        <taxon>Streptophyta</taxon>
        <taxon>Embryophyta</taxon>
        <taxon>Tracheophyta</taxon>
        <taxon>Spermatophyta</taxon>
        <taxon>Magnoliopsida</taxon>
        <taxon>Magnoliidae</taxon>
        <taxon>Laurales</taxon>
        <taxon>Lauraceae</taxon>
        <taxon>Cinnamomum</taxon>
    </lineage>
</organism>
<dbReference type="GO" id="GO:0008270">
    <property type="term" value="F:zinc ion binding"/>
    <property type="evidence" value="ECO:0007669"/>
    <property type="project" value="UniProtKB-KW"/>
</dbReference>
<dbReference type="EC" id="2.3.2.27" evidence="4"/>
<evidence type="ECO:0000313" key="17">
    <source>
        <dbReference type="EMBL" id="RWR86794.1"/>
    </source>
</evidence>
<evidence type="ECO:0000256" key="1">
    <source>
        <dbReference type="ARBA" id="ARBA00000900"/>
    </source>
</evidence>
<evidence type="ECO:0000256" key="3">
    <source>
        <dbReference type="ARBA" id="ARBA00004906"/>
    </source>
</evidence>
<evidence type="ECO:0000256" key="9">
    <source>
        <dbReference type="ARBA" id="ARBA00022786"/>
    </source>
</evidence>
<dbReference type="PROSITE" id="PS50089">
    <property type="entry name" value="ZF_RING_2"/>
    <property type="match status" value="1"/>
</dbReference>
<dbReference type="Pfam" id="PF13639">
    <property type="entry name" value="zf-RING_2"/>
    <property type="match status" value="1"/>
</dbReference>
<dbReference type="STRING" id="337451.A0A3S3NUH3"/>
<evidence type="ECO:0000256" key="2">
    <source>
        <dbReference type="ARBA" id="ARBA00004167"/>
    </source>
</evidence>